<evidence type="ECO:0008006" key="4">
    <source>
        <dbReference type="Google" id="ProtNLM"/>
    </source>
</evidence>
<protein>
    <recommendedName>
        <fullName evidence="4">Ser-Thr-rich glycosyl-phosphatidyl-inositol-anchored membrane family-domain-containing protein</fullName>
    </recommendedName>
</protein>
<reference evidence="2" key="1">
    <citation type="submission" date="2020-05" db="EMBL/GenBank/DDBJ databases">
        <title>Phylogenomic resolution of chytrid fungi.</title>
        <authorList>
            <person name="Stajich J.E."/>
            <person name="Amses K."/>
            <person name="Simmons R."/>
            <person name="Seto K."/>
            <person name="Myers J."/>
            <person name="Bonds A."/>
            <person name="Quandt C.A."/>
            <person name="Barry K."/>
            <person name="Liu P."/>
            <person name="Grigoriev I."/>
            <person name="Longcore J.E."/>
            <person name="James T.Y."/>
        </authorList>
    </citation>
    <scope>NUCLEOTIDE SEQUENCE</scope>
    <source>
        <strain evidence="2">JEL0513</strain>
    </source>
</reference>
<accession>A0AAD5XFI1</accession>
<keyword evidence="1" id="KW-0732">Signal</keyword>
<name>A0AAD5XFI1_9FUNG</name>
<sequence>MRSEVLVSVFFAAAASVFGVGGQANNALTLSANTTALASTTATSGGSNSKGNTTTSSNSTCVYDSTAQPGSIFLLTPNSNNVQKSAAVIGGNLNITWSYNIGTTIPTSIDIYWANVPSSNGLVAASAPTAATFYSNPPIATNIPGSKTTYIWKVTNLQPGNYELRIVGDNIDPAYYITQHPGENQCYKSNQAFPATSLSPFVVAGNNQLVTYPNNYGASNSATSCFASGLVLLVTFFIF</sequence>
<keyword evidence="3" id="KW-1185">Reference proteome</keyword>
<dbReference type="EMBL" id="JADGJH010000414">
    <property type="protein sequence ID" value="KAJ3129658.1"/>
    <property type="molecule type" value="Genomic_DNA"/>
</dbReference>
<gene>
    <name evidence="2" type="ORF">HK100_008490</name>
</gene>
<evidence type="ECO:0000313" key="3">
    <source>
        <dbReference type="Proteomes" id="UP001211907"/>
    </source>
</evidence>
<feature type="signal peptide" evidence="1">
    <location>
        <begin position="1"/>
        <end position="19"/>
    </location>
</feature>
<dbReference type="AlphaFoldDB" id="A0AAD5XFI1"/>
<evidence type="ECO:0000313" key="2">
    <source>
        <dbReference type="EMBL" id="KAJ3129658.1"/>
    </source>
</evidence>
<dbReference type="Proteomes" id="UP001211907">
    <property type="component" value="Unassembled WGS sequence"/>
</dbReference>
<organism evidence="2 3">
    <name type="scientific">Physocladia obscura</name>
    <dbReference type="NCBI Taxonomy" id="109957"/>
    <lineage>
        <taxon>Eukaryota</taxon>
        <taxon>Fungi</taxon>
        <taxon>Fungi incertae sedis</taxon>
        <taxon>Chytridiomycota</taxon>
        <taxon>Chytridiomycota incertae sedis</taxon>
        <taxon>Chytridiomycetes</taxon>
        <taxon>Chytridiales</taxon>
        <taxon>Chytriomycetaceae</taxon>
        <taxon>Physocladia</taxon>
    </lineage>
</organism>
<feature type="chain" id="PRO_5041944322" description="Ser-Thr-rich glycosyl-phosphatidyl-inositol-anchored membrane family-domain-containing protein" evidence="1">
    <location>
        <begin position="20"/>
        <end position="239"/>
    </location>
</feature>
<comment type="caution">
    <text evidence="2">The sequence shown here is derived from an EMBL/GenBank/DDBJ whole genome shotgun (WGS) entry which is preliminary data.</text>
</comment>
<evidence type="ECO:0000256" key="1">
    <source>
        <dbReference type="SAM" id="SignalP"/>
    </source>
</evidence>
<proteinExistence type="predicted"/>